<dbReference type="GO" id="GO:0055085">
    <property type="term" value="P:transmembrane transport"/>
    <property type="evidence" value="ECO:0007669"/>
    <property type="project" value="InterPro"/>
</dbReference>
<dbReference type="CDD" id="cd06261">
    <property type="entry name" value="TM_PBP2"/>
    <property type="match status" value="1"/>
</dbReference>
<keyword evidence="6" id="KW-0547">Nucleotide-binding</keyword>
<keyword evidence="4" id="KW-1003">Cell membrane</keyword>
<evidence type="ECO:0000256" key="5">
    <source>
        <dbReference type="ARBA" id="ARBA00022692"/>
    </source>
</evidence>
<keyword evidence="3" id="KW-0813">Transport</keyword>
<dbReference type="Gene3D" id="3.40.50.300">
    <property type="entry name" value="P-loop containing nucleotide triphosphate hydrolases"/>
    <property type="match status" value="2"/>
</dbReference>
<name>A0A699KGH3_TANCI</name>
<keyword evidence="9" id="KW-0472">Membrane</keyword>
<dbReference type="Gene3D" id="1.10.3720.10">
    <property type="entry name" value="MetI-like"/>
    <property type="match status" value="1"/>
</dbReference>
<dbReference type="PROSITE" id="PS50893">
    <property type="entry name" value="ABC_TRANSPORTER_2"/>
    <property type="match status" value="2"/>
</dbReference>
<feature type="domain" description="ABC transporter" evidence="10">
    <location>
        <begin position="133"/>
        <end position="380"/>
    </location>
</feature>
<evidence type="ECO:0000259" key="11">
    <source>
        <dbReference type="PROSITE" id="PS50928"/>
    </source>
</evidence>
<keyword evidence="8" id="KW-1133">Transmembrane helix</keyword>
<dbReference type="GO" id="GO:0015833">
    <property type="term" value="P:peptide transport"/>
    <property type="evidence" value="ECO:0007669"/>
    <property type="project" value="InterPro"/>
</dbReference>
<dbReference type="PANTHER" id="PTHR43297">
    <property type="entry name" value="OLIGOPEPTIDE TRANSPORT ATP-BINDING PROTEIN APPD"/>
    <property type="match status" value="1"/>
</dbReference>
<gene>
    <name evidence="12" type="ORF">Tci_662112</name>
</gene>
<dbReference type="SUPFAM" id="SSF52540">
    <property type="entry name" value="P-loop containing nucleoside triphosphate hydrolases"/>
    <property type="match status" value="2"/>
</dbReference>
<organism evidence="12">
    <name type="scientific">Tanacetum cinerariifolium</name>
    <name type="common">Dalmatian daisy</name>
    <name type="synonym">Chrysanthemum cinerariifolium</name>
    <dbReference type="NCBI Taxonomy" id="118510"/>
    <lineage>
        <taxon>Eukaryota</taxon>
        <taxon>Viridiplantae</taxon>
        <taxon>Streptophyta</taxon>
        <taxon>Embryophyta</taxon>
        <taxon>Tracheophyta</taxon>
        <taxon>Spermatophyta</taxon>
        <taxon>Magnoliopsida</taxon>
        <taxon>eudicotyledons</taxon>
        <taxon>Gunneridae</taxon>
        <taxon>Pentapetalae</taxon>
        <taxon>asterids</taxon>
        <taxon>campanulids</taxon>
        <taxon>Asterales</taxon>
        <taxon>Asteraceae</taxon>
        <taxon>Asteroideae</taxon>
        <taxon>Anthemideae</taxon>
        <taxon>Anthemidinae</taxon>
        <taxon>Tanacetum</taxon>
    </lineage>
</organism>
<dbReference type="InterPro" id="IPR027417">
    <property type="entry name" value="P-loop_NTPase"/>
</dbReference>
<comment type="subcellular location">
    <subcellularLocation>
        <location evidence="2">Cell membrane</location>
        <topology evidence="2">Peripheral membrane protein</topology>
    </subcellularLocation>
    <subcellularLocation>
        <location evidence="1">Membrane</location>
        <topology evidence="1">Multi-pass membrane protein</topology>
    </subcellularLocation>
</comment>
<dbReference type="InterPro" id="IPR003593">
    <property type="entry name" value="AAA+_ATPase"/>
</dbReference>
<reference evidence="12" key="1">
    <citation type="journal article" date="2019" name="Sci. Rep.">
        <title>Draft genome of Tanacetum cinerariifolium, the natural source of mosquito coil.</title>
        <authorList>
            <person name="Yamashiro T."/>
            <person name="Shiraishi A."/>
            <person name="Satake H."/>
            <person name="Nakayama K."/>
        </authorList>
    </citation>
    <scope>NUCLEOTIDE SEQUENCE</scope>
</reference>
<evidence type="ECO:0000256" key="2">
    <source>
        <dbReference type="ARBA" id="ARBA00004202"/>
    </source>
</evidence>
<evidence type="ECO:0000256" key="3">
    <source>
        <dbReference type="ARBA" id="ARBA00022448"/>
    </source>
</evidence>
<dbReference type="GO" id="GO:0016887">
    <property type="term" value="F:ATP hydrolysis activity"/>
    <property type="evidence" value="ECO:0007669"/>
    <property type="project" value="InterPro"/>
</dbReference>
<keyword evidence="5" id="KW-0812">Transmembrane</keyword>
<dbReference type="Pfam" id="PF00528">
    <property type="entry name" value="BPD_transp_1"/>
    <property type="match status" value="1"/>
</dbReference>
<dbReference type="NCBIfam" id="TIGR01727">
    <property type="entry name" value="oligo_HPY"/>
    <property type="match status" value="2"/>
</dbReference>
<evidence type="ECO:0000256" key="8">
    <source>
        <dbReference type="ARBA" id="ARBA00022989"/>
    </source>
</evidence>
<accession>A0A699KGH3</accession>
<dbReference type="EMBL" id="BKCJ010510569">
    <property type="protein sequence ID" value="GFA90140.1"/>
    <property type="molecule type" value="Genomic_DNA"/>
</dbReference>
<evidence type="ECO:0000256" key="6">
    <source>
        <dbReference type="ARBA" id="ARBA00022741"/>
    </source>
</evidence>
<dbReference type="PANTHER" id="PTHR43297:SF2">
    <property type="entry name" value="DIPEPTIDE TRANSPORT ATP-BINDING PROTEIN DPPD"/>
    <property type="match status" value="1"/>
</dbReference>
<dbReference type="InterPro" id="IPR035906">
    <property type="entry name" value="MetI-like_sf"/>
</dbReference>
<dbReference type="PROSITE" id="PS50928">
    <property type="entry name" value="ABC_TM1"/>
    <property type="match status" value="1"/>
</dbReference>
<feature type="domain" description="ABC transmembrane type-1" evidence="11">
    <location>
        <begin position="1"/>
        <end position="153"/>
    </location>
</feature>
<dbReference type="InterPro" id="IPR013563">
    <property type="entry name" value="Oligopep_ABC_C"/>
</dbReference>
<dbReference type="GO" id="GO:0005886">
    <property type="term" value="C:plasma membrane"/>
    <property type="evidence" value="ECO:0007669"/>
    <property type="project" value="UniProtKB-SubCell"/>
</dbReference>
<evidence type="ECO:0000259" key="10">
    <source>
        <dbReference type="PROSITE" id="PS50893"/>
    </source>
</evidence>
<dbReference type="Pfam" id="PF08352">
    <property type="entry name" value="oligo_HPY"/>
    <property type="match status" value="2"/>
</dbReference>
<dbReference type="FunFam" id="3.40.50.300:FF:000016">
    <property type="entry name" value="Oligopeptide ABC transporter ATP-binding component"/>
    <property type="match status" value="2"/>
</dbReference>
<feature type="domain" description="ABC transporter" evidence="10">
    <location>
        <begin position="430"/>
        <end position="673"/>
    </location>
</feature>
<proteinExistence type="predicted"/>
<sequence>MRLMDIMLALPSLLLAVAIVAILGPGLINTVIAIAIVSLPSYVRLTRAAVMGELNRDYVTAARLAGATLPRLMFITVLPNCMAPLIVQATLSFSSAILDAAALGFLGLGVQPPTPEWGTMLASARDYIERAWWVNLNVRFGDATATPVVDGLDLTVDKGEVLAIVGESGSGKSVTMMALMGLIEHPGVVTADALVFDGKDMLKLNSRQRRQIVGKDLSMVFQDPMTALNPSYTVGFQIKEVLKQHLGLSGRAAHQRALELLQKVEIPGAAQRLDAYPHQLSGGMSQRVAIAMAIAGEPKLLIADEPTTALDVTIQAQIMDLLLALQKEQDMGLVLITHDLAVVAETAQRVCVMYAGQAVEVGQVPQLFDIPAHPYSEALLAAIPEHSMGAARLSTLPGIVPGRYDRPSGCLLSPRGGVMSEIVLTARDLTRHYDVSRGLFKPHATVRALNGVSFELEAGKTLAVVGESGCGKSTLARALTLIEEPSSGSLKIAGQEVTGATKAQRKQLRKDVQMVFQSPYASLNPRQKVGDQLGEPLLINTSLSSAERREKVQAMMAQVGLRPEHYQRYPHMFSGGQRQRIALARAMMLQPKVLVADEPTSALDVSIQAQVLNLFMDLQQEFNTGYVFISHNLAVVRHVADTVLVMYLGKPAEMGPKEEIYNRPLHPYTQALLSATPTIHPDPSKPKIKIVGELPNPLNPPSGCPFHKRCPYATERCVTEVPELRLVDNRHVACHYAEQFVV</sequence>
<keyword evidence="7" id="KW-0067">ATP-binding</keyword>
<evidence type="ECO:0000313" key="12">
    <source>
        <dbReference type="EMBL" id="GFA90140.1"/>
    </source>
</evidence>
<dbReference type="PROSITE" id="PS00211">
    <property type="entry name" value="ABC_TRANSPORTER_1"/>
    <property type="match status" value="2"/>
</dbReference>
<dbReference type="InterPro" id="IPR003439">
    <property type="entry name" value="ABC_transporter-like_ATP-bd"/>
</dbReference>
<dbReference type="NCBIfam" id="NF007739">
    <property type="entry name" value="PRK10419.1"/>
    <property type="match status" value="2"/>
</dbReference>
<dbReference type="AlphaFoldDB" id="A0A699KGH3"/>
<dbReference type="InterPro" id="IPR000515">
    <property type="entry name" value="MetI-like"/>
</dbReference>
<evidence type="ECO:0000256" key="7">
    <source>
        <dbReference type="ARBA" id="ARBA00022840"/>
    </source>
</evidence>
<dbReference type="SMART" id="SM00382">
    <property type="entry name" value="AAA"/>
    <property type="match status" value="2"/>
</dbReference>
<dbReference type="Pfam" id="PF00005">
    <property type="entry name" value="ABC_tran"/>
    <property type="match status" value="2"/>
</dbReference>
<dbReference type="InterPro" id="IPR017871">
    <property type="entry name" value="ABC_transporter-like_CS"/>
</dbReference>
<dbReference type="NCBIfam" id="NF008453">
    <property type="entry name" value="PRK11308.1"/>
    <property type="match status" value="2"/>
</dbReference>
<comment type="caution">
    <text evidence="12">The sequence shown here is derived from an EMBL/GenBank/DDBJ whole genome shotgun (WGS) entry which is preliminary data.</text>
</comment>
<dbReference type="CDD" id="cd03257">
    <property type="entry name" value="ABC_NikE_OppD_transporters"/>
    <property type="match status" value="2"/>
</dbReference>
<dbReference type="GO" id="GO:0005524">
    <property type="term" value="F:ATP binding"/>
    <property type="evidence" value="ECO:0007669"/>
    <property type="project" value="UniProtKB-KW"/>
</dbReference>
<dbReference type="InterPro" id="IPR050388">
    <property type="entry name" value="ABC_Ni/Peptide_Import"/>
</dbReference>
<dbReference type="SUPFAM" id="SSF161098">
    <property type="entry name" value="MetI-like"/>
    <property type="match status" value="1"/>
</dbReference>
<protein>
    <submittedName>
        <fullName evidence="12">Probable transport protein, chloroplastic</fullName>
    </submittedName>
</protein>
<evidence type="ECO:0000256" key="4">
    <source>
        <dbReference type="ARBA" id="ARBA00022475"/>
    </source>
</evidence>
<evidence type="ECO:0000256" key="1">
    <source>
        <dbReference type="ARBA" id="ARBA00004141"/>
    </source>
</evidence>
<evidence type="ECO:0000256" key="9">
    <source>
        <dbReference type="ARBA" id="ARBA00023136"/>
    </source>
</evidence>